<organism evidence="1 2">
    <name type="scientific">Massilia eburnea</name>
    <dbReference type="NCBI Taxonomy" id="1776165"/>
    <lineage>
        <taxon>Bacteria</taxon>
        <taxon>Pseudomonadati</taxon>
        <taxon>Pseudomonadota</taxon>
        <taxon>Betaproteobacteria</taxon>
        <taxon>Burkholderiales</taxon>
        <taxon>Oxalobacteraceae</taxon>
        <taxon>Telluria group</taxon>
        <taxon>Massilia</taxon>
    </lineage>
</organism>
<sequence>METTHYDAHHATFSLPSQLRDRTMHMFVLKDDGPSDFSFVVSHADTQGEEDLAEFSDRLIKEMSRALPKFLLRSMQERQLDGSPAIELTYSWRNNGIFMHQRQVVVLVQGDIPGSKQAMLMAGTCPNGFSEAWLEAFDHILASVKLRRPLDAQAQLPNPQKPDLPYVFALSERRRLLHAFPDQESACRRTDAREVERSTWEFFDALGQPLQPRFTAPNAEWLYGQPGTYVLEPVRGNDMAPLGARLHLATALEPHEGVPLADMEAVRNLLERG</sequence>
<dbReference type="InterPro" id="IPR016123">
    <property type="entry name" value="Mog1/PsbP_a/b/a-sand"/>
</dbReference>
<gene>
    <name evidence="1" type="ORF">GM658_09150</name>
</gene>
<dbReference type="AlphaFoldDB" id="A0A6L6QF87"/>
<dbReference type="EMBL" id="WNKX01000005">
    <property type="protein sequence ID" value="MTW10770.1"/>
    <property type="molecule type" value="Genomic_DNA"/>
</dbReference>
<reference evidence="1 2" key="1">
    <citation type="submission" date="2019-11" db="EMBL/GenBank/DDBJ databases">
        <title>Type strains purchased from KCTC, JCM and DSMZ.</title>
        <authorList>
            <person name="Lu H."/>
        </authorList>
    </citation>
    <scope>NUCLEOTIDE SEQUENCE [LARGE SCALE GENOMIC DNA]</scope>
    <source>
        <strain evidence="1 2">JCM 31587</strain>
    </source>
</reference>
<comment type="caution">
    <text evidence="1">The sequence shown here is derived from an EMBL/GenBank/DDBJ whole genome shotgun (WGS) entry which is preliminary data.</text>
</comment>
<dbReference type="Pfam" id="PF08786">
    <property type="entry name" value="DcrB"/>
    <property type="match status" value="1"/>
</dbReference>
<dbReference type="OrthoDB" id="7018905at2"/>
<proteinExistence type="predicted"/>
<accession>A0A6L6QF87</accession>
<name>A0A6L6QF87_9BURK</name>
<dbReference type="RefSeq" id="WP_155453694.1">
    <property type="nucleotide sequence ID" value="NZ_WNKX01000005.1"/>
</dbReference>
<protein>
    <submittedName>
        <fullName evidence="1">DUF1795 domain-containing protein</fullName>
    </submittedName>
</protein>
<dbReference type="SUPFAM" id="SSF55724">
    <property type="entry name" value="Mog1p/PsbP-like"/>
    <property type="match status" value="1"/>
</dbReference>
<dbReference type="Gene3D" id="3.40.1000.10">
    <property type="entry name" value="Mog1/PsbP, alpha/beta/alpha sandwich"/>
    <property type="match status" value="1"/>
</dbReference>
<evidence type="ECO:0000313" key="2">
    <source>
        <dbReference type="Proteomes" id="UP000472320"/>
    </source>
</evidence>
<keyword evidence="2" id="KW-1185">Reference proteome</keyword>
<dbReference type="Proteomes" id="UP000472320">
    <property type="component" value="Unassembled WGS sequence"/>
</dbReference>
<dbReference type="InterPro" id="IPR014894">
    <property type="entry name" value="DcrB/EagT6"/>
</dbReference>
<evidence type="ECO:0000313" key="1">
    <source>
        <dbReference type="EMBL" id="MTW10770.1"/>
    </source>
</evidence>